<dbReference type="GeneID" id="86829756"/>
<accession>A0A8I0PAE7</accession>
<gene>
    <name evidence="3" type="ORF">H4687_005200</name>
</gene>
<dbReference type="InterPro" id="IPR050447">
    <property type="entry name" value="Erg6_SMT_methyltransf"/>
</dbReference>
<dbReference type="Pfam" id="PF08241">
    <property type="entry name" value="Methyltransf_11"/>
    <property type="match status" value="1"/>
</dbReference>
<dbReference type="InterPro" id="IPR029063">
    <property type="entry name" value="SAM-dependent_MTases_sf"/>
</dbReference>
<comment type="caution">
    <text evidence="3">The sequence shown here is derived from an EMBL/GenBank/DDBJ whole genome shotgun (WGS) entry which is preliminary data.</text>
</comment>
<reference evidence="3 4" key="1">
    <citation type="submission" date="2020-10" db="EMBL/GenBank/DDBJ databases">
        <title>Sequencing the genomes of 1000 actinobacteria strains.</title>
        <authorList>
            <person name="Klenk H.-P."/>
        </authorList>
    </citation>
    <scope>NUCLEOTIDE SEQUENCE [LARGE SCALE GENOMIC DNA]</scope>
    <source>
        <strain evidence="3 4">DSM 41803</strain>
    </source>
</reference>
<evidence type="ECO:0000259" key="2">
    <source>
        <dbReference type="Pfam" id="PF08241"/>
    </source>
</evidence>
<keyword evidence="3" id="KW-0489">Methyltransferase</keyword>
<dbReference type="Proteomes" id="UP000629287">
    <property type="component" value="Unassembled WGS sequence"/>
</dbReference>
<proteinExistence type="predicted"/>
<dbReference type="RefSeq" id="WP_046914422.1">
    <property type="nucleotide sequence ID" value="NZ_JADBGF010000001.1"/>
</dbReference>
<evidence type="ECO:0000313" key="4">
    <source>
        <dbReference type="Proteomes" id="UP000629287"/>
    </source>
</evidence>
<keyword evidence="4" id="KW-1185">Reference proteome</keyword>
<dbReference type="SUPFAM" id="SSF53335">
    <property type="entry name" value="S-adenosyl-L-methionine-dependent methyltransferases"/>
    <property type="match status" value="1"/>
</dbReference>
<keyword evidence="1 3" id="KW-0808">Transferase</keyword>
<dbReference type="OrthoDB" id="9805171at2"/>
<dbReference type="PANTHER" id="PTHR44068">
    <property type="entry name" value="ZGC:194242"/>
    <property type="match status" value="1"/>
</dbReference>
<dbReference type="GO" id="GO:0008757">
    <property type="term" value="F:S-adenosylmethionine-dependent methyltransferase activity"/>
    <property type="evidence" value="ECO:0007669"/>
    <property type="project" value="InterPro"/>
</dbReference>
<dbReference type="PANTHER" id="PTHR44068:SF11">
    <property type="entry name" value="GERANYL DIPHOSPHATE 2-C-METHYLTRANSFERASE"/>
    <property type="match status" value="1"/>
</dbReference>
<evidence type="ECO:0000313" key="3">
    <source>
        <dbReference type="EMBL" id="MBE1599071.1"/>
    </source>
</evidence>
<dbReference type="GO" id="GO:0032259">
    <property type="term" value="P:methylation"/>
    <property type="evidence" value="ECO:0007669"/>
    <property type="project" value="UniProtKB-KW"/>
</dbReference>
<dbReference type="InterPro" id="IPR013216">
    <property type="entry name" value="Methyltransf_11"/>
</dbReference>
<dbReference type="Gene3D" id="3.40.50.150">
    <property type="entry name" value="Vaccinia Virus protein VP39"/>
    <property type="match status" value="1"/>
</dbReference>
<dbReference type="CDD" id="cd02440">
    <property type="entry name" value="AdoMet_MTases"/>
    <property type="match status" value="1"/>
</dbReference>
<sequence>MVEAAADTSVPVVGPVSEMDYSSFVGLIRERNRPSGGVRTVQEVAVQARIGSDSRVLEIGSNTGFTSVNMSLLTGASVMGIDVNPNSVAEAESYARLHGLSDRVQFQVQDARELAVEDASFDAVWVSNVVSFVADKARMLDEVTRVVKVGGTVIAVPIYYRRRPPQKIVDQVSDAIGTPVDVMSKSDWRAFYEKAPGLELYYESDFAYDLIDDQDVERYCDGLMDKEHLASLDPGVQEQIRDRMGYFMRLFNENLSYAGFSVMLLQKRVERDEVELFTSHSVPLLPKE</sequence>
<feature type="domain" description="Methyltransferase type 11" evidence="2">
    <location>
        <begin position="57"/>
        <end position="154"/>
    </location>
</feature>
<evidence type="ECO:0000256" key="1">
    <source>
        <dbReference type="ARBA" id="ARBA00022679"/>
    </source>
</evidence>
<name>A0A8I0PAE7_9ACTN</name>
<protein>
    <submittedName>
        <fullName evidence="3">SAM-dependent methyltransferase</fullName>
    </submittedName>
</protein>
<organism evidence="3 4">
    <name type="scientific">Streptomyces stelliscabiei</name>
    <dbReference type="NCBI Taxonomy" id="146820"/>
    <lineage>
        <taxon>Bacteria</taxon>
        <taxon>Bacillati</taxon>
        <taxon>Actinomycetota</taxon>
        <taxon>Actinomycetes</taxon>
        <taxon>Kitasatosporales</taxon>
        <taxon>Streptomycetaceae</taxon>
        <taxon>Streptomyces</taxon>
    </lineage>
</organism>
<dbReference type="AlphaFoldDB" id="A0A8I0PAE7"/>
<dbReference type="EMBL" id="JADBGF010000001">
    <property type="protein sequence ID" value="MBE1599071.1"/>
    <property type="molecule type" value="Genomic_DNA"/>
</dbReference>